<proteinExistence type="predicted"/>
<reference evidence="2" key="1">
    <citation type="journal article" date="2014" name="Int. J. Syst. Evol. Microbiol.">
        <title>Complete genome sequence of Corynebacterium casei LMG S-19264T (=DSM 44701T), isolated from a smear-ripened cheese.</title>
        <authorList>
            <consortium name="US DOE Joint Genome Institute (JGI-PGF)"/>
            <person name="Walter F."/>
            <person name="Albersmeier A."/>
            <person name="Kalinowski J."/>
            <person name="Ruckert C."/>
        </authorList>
    </citation>
    <scope>NUCLEOTIDE SEQUENCE</scope>
    <source>
        <strain evidence="2">JCM 3090</strain>
    </source>
</reference>
<dbReference type="AlphaFoldDB" id="A0A8J3FF25"/>
<organism evidence="2 3">
    <name type="scientific">Pilimelia anulata</name>
    <dbReference type="NCBI Taxonomy" id="53371"/>
    <lineage>
        <taxon>Bacteria</taxon>
        <taxon>Bacillati</taxon>
        <taxon>Actinomycetota</taxon>
        <taxon>Actinomycetes</taxon>
        <taxon>Micromonosporales</taxon>
        <taxon>Micromonosporaceae</taxon>
        <taxon>Pilimelia</taxon>
    </lineage>
</organism>
<accession>A0A8J3FF25</accession>
<reference evidence="2" key="2">
    <citation type="submission" date="2020-09" db="EMBL/GenBank/DDBJ databases">
        <authorList>
            <person name="Sun Q."/>
            <person name="Ohkuma M."/>
        </authorList>
    </citation>
    <scope>NUCLEOTIDE SEQUENCE</scope>
    <source>
        <strain evidence="2">JCM 3090</strain>
    </source>
</reference>
<evidence type="ECO:0000313" key="2">
    <source>
        <dbReference type="EMBL" id="GGK11128.1"/>
    </source>
</evidence>
<comment type="caution">
    <text evidence="2">The sequence shown here is derived from an EMBL/GenBank/DDBJ whole genome shotgun (WGS) entry which is preliminary data.</text>
</comment>
<name>A0A8J3FF25_9ACTN</name>
<dbReference type="Proteomes" id="UP000649739">
    <property type="component" value="Unassembled WGS sequence"/>
</dbReference>
<feature type="compositionally biased region" description="Basic and acidic residues" evidence="1">
    <location>
        <begin position="97"/>
        <end position="107"/>
    </location>
</feature>
<sequence length="131" mass="14740">MYGNVRAIDLANTKITFPVYTNGVDVIQEEVRHPAEPEFAPVGYDNRPRVDGVIGLINHKQSIAAHERSNVFFRFWTFTQNVAYPMNEKVTGGSSVRLDRGLREKHNSVTGPATLGASQLFPRRSLNRQVE</sequence>
<evidence type="ECO:0000256" key="1">
    <source>
        <dbReference type="SAM" id="MobiDB-lite"/>
    </source>
</evidence>
<evidence type="ECO:0000313" key="3">
    <source>
        <dbReference type="Proteomes" id="UP000649739"/>
    </source>
</evidence>
<gene>
    <name evidence="2" type="ORF">GCM10010123_46380</name>
</gene>
<feature type="region of interest" description="Disordered" evidence="1">
    <location>
        <begin position="93"/>
        <end position="117"/>
    </location>
</feature>
<dbReference type="EMBL" id="BMQB01000021">
    <property type="protein sequence ID" value="GGK11128.1"/>
    <property type="molecule type" value="Genomic_DNA"/>
</dbReference>
<protein>
    <submittedName>
        <fullName evidence="2">Uncharacterized protein</fullName>
    </submittedName>
</protein>
<keyword evidence="3" id="KW-1185">Reference proteome</keyword>